<dbReference type="EMBL" id="VITN01000006">
    <property type="protein sequence ID" value="TWB20828.1"/>
    <property type="molecule type" value="Genomic_DNA"/>
</dbReference>
<name>A0A560FGV9_9PROT</name>
<dbReference type="GO" id="GO:0009424">
    <property type="term" value="C:bacterial-type flagellum hook"/>
    <property type="evidence" value="ECO:0007669"/>
    <property type="project" value="UniProtKB-UniRule"/>
</dbReference>
<evidence type="ECO:0000259" key="8">
    <source>
        <dbReference type="Pfam" id="PF07195"/>
    </source>
</evidence>
<dbReference type="AlphaFoldDB" id="A0A560FGV9"/>
<dbReference type="PANTHER" id="PTHR30288:SF0">
    <property type="entry name" value="FLAGELLAR HOOK-ASSOCIATED PROTEIN 2"/>
    <property type="match status" value="1"/>
</dbReference>
<evidence type="ECO:0000259" key="7">
    <source>
        <dbReference type="Pfam" id="PF02465"/>
    </source>
</evidence>
<dbReference type="GO" id="GO:0005576">
    <property type="term" value="C:extracellular region"/>
    <property type="evidence" value="ECO:0007669"/>
    <property type="project" value="UniProtKB-SubCell"/>
</dbReference>
<dbReference type="InterPro" id="IPR003481">
    <property type="entry name" value="FliD_N"/>
</dbReference>
<dbReference type="Pfam" id="PF07196">
    <property type="entry name" value="Flagellin_IN"/>
    <property type="match status" value="1"/>
</dbReference>
<evidence type="ECO:0000256" key="5">
    <source>
        <dbReference type="RuleBase" id="RU362066"/>
    </source>
</evidence>
<reference evidence="9 10" key="1">
    <citation type="submission" date="2019-06" db="EMBL/GenBank/DDBJ databases">
        <title>Genomic Encyclopedia of Type Strains, Phase IV (KMG-V): Genome sequencing to study the core and pangenomes of soil and plant-associated prokaryotes.</title>
        <authorList>
            <person name="Whitman W."/>
        </authorList>
    </citation>
    <scope>NUCLEOTIDE SEQUENCE [LARGE SCALE GENOMIC DNA]</scope>
    <source>
        <strain evidence="9 10">BR 11880</strain>
    </source>
</reference>
<dbReference type="InterPro" id="IPR010810">
    <property type="entry name" value="Flagellin_hook_IN_motif"/>
</dbReference>
<accession>A0A560FGV9</accession>
<feature type="domain" description="Flagellar hook-associated protein 2 C-terminal" evidence="8">
    <location>
        <begin position="246"/>
        <end position="547"/>
    </location>
</feature>
<keyword evidence="4 5" id="KW-0975">Bacterial flagellum</keyword>
<feature type="region of interest" description="Disordered" evidence="6">
    <location>
        <begin position="1"/>
        <end position="24"/>
    </location>
</feature>
<protein>
    <recommendedName>
        <fullName evidence="5">Flagellar hook-associated protein 2</fullName>
        <shortName evidence="5">HAP2</shortName>
    </recommendedName>
    <alternativeName>
        <fullName evidence="5">Flagellar cap protein</fullName>
    </alternativeName>
</protein>
<dbReference type="InterPro" id="IPR010809">
    <property type="entry name" value="FliD_C"/>
</dbReference>
<dbReference type="GO" id="GO:0071973">
    <property type="term" value="P:bacterial-type flagellum-dependent cell motility"/>
    <property type="evidence" value="ECO:0007669"/>
    <property type="project" value="TreeGrafter"/>
</dbReference>
<proteinExistence type="inferred from homology"/>
<keyword evidence="3" id="KW-0175">Coiled coil</keyword>
<feature type="domain" description="Flagellar hook-associated protein 2 N-terminal" evidence="7">
    <location>
        <begin position="27"/>
        <end position="135"/>
    </location>
</feature>
<dbReference type="OrthoDB" id="9812018at2"/>
<comment type="caution">
    <text evidence="9">The sequence shown here is derived from an EMBL/GenBank/DDBJ whole genome shotgun (WGS) entry which is preliminary data.</text>
</comment>
<dbReference type="Pfam" id="PF07195">
    <property type="entry name" value="FliD_C"/>
    <property type="match status" value="1"/>
</dbReference>
<gene>
    <name evidence="9" type="ORF">FBZ89_106232</name>
</gene>
<dbReference type="GO" id="GO:0007155">
    <property type="term" value="P:cell adhesion"/>
    <property type="evidence" value="ECO:0007669"/>
    <property type="project" value="InterPro"/>
</dbReference>
<dbReference type="GO" id="GO:0009421">
    <property type="term" value="C:bacterial-type flagellum filament cap"/>
    <property type="evidence" value="ECO:0007669"/>
    <property type="project" value="InterPro"/>
</dbReference>
<evidence type="ECO:0000256" key="6">
    <source>
        <dbReference type="SAM" id="MobiDB-lite"/>
    </source>
</evidence>
<keyword evidence="9" id="KW-0282">Flagellum</keyword>
<keyword evidence="9" id="KW-0966">Cell projection</keyword>
<dbReference type="Proteomes" id="UP000319859">
    <property type="component" value="Unassembled WGS sequence"/>
</dbReference>
<comment type="function">
    <text evidence="5">Required for morphogenesis and for the elongation of the flagellar filament by facilitating polymerization of the flagellin monomers at the tip of growing filament. Forms a capping structure, which prevents flagellin subunits (transported through the central channel of the flagellum) from leaking out without polymerization at the distal end.</text>
</comment>
<comment type="subcellular location">
    <subcellularLocation>
        <location evidence="5">Secreted</location>
    </subcellularLocation>
    <subcellularLocation>
        <location evidence="5">Bacterial flagellum</location>
    </subcellularLocation>
</comment>
<evidence type="ECO:0000313" key="9">
    <source>
        <dbReference type="EMBL" id="TWB20828.1"/>
    </source>
</evidence>
<comment type="similarity">
    <text evidence="1 5">Belongs to the FliD family.</text>
</comment>
<dbReference type="Pfam" id="PF02465">
    <property type="entry name" value="FliD_N"/>
    <property type="match status" value="1"/>
</dbReference>
<evidence type="ECO:0000256" key="3">
    <source>
        <dbReference type="ARBA" id="ARBA00023054"/>
    </source>
</evidence>
<evidence type="ECO:0000256" key="4">
    <source>
        <dbReference type="ARBA" id="ARBA00023143"/>
    </source>
</evidence>
<evidence type="ECO:0000256" key="1">
    <source>
        <dbReference type="ARBA" id="ARBA00009764"/>
    </source>
</evidence>
<dbReference type="InterPro" id="IPR040026">
    <property type="entry name" value="FliD"/>
</dbReference>
<evidence type="ECO:0000256" key="2">
    <source>
        <dbReference type="ARBA" id="ARBA00011255"/>
    </source>
</evidence>
<evidence type="ECO:0000313" key="10">
    <source>
        <dbReference type="Proteomes" id="UP000319859"/>
    </source>
</evidence>
<organism evidence="9 10">
    <name type="scientific">Nitrospirillum amazonense</name>
    <dbReference type="NCBI Taxonomy" id="28077"/>
    <lineage>
        <taxon>Bacteria</taxon>
        <taxon>Pseudomonadati</taxon>
        <taxon>Pseudomonadota</taxon>
        <taxon>Alphaproteobacteria</taxon>
        <taxon>Rhodospirillales</taxon>
        <taxon>Azospirillaceae</taxon>
        <taxon>Nitrospirillum</taxon>
    </lineage>
</organism>
<dbReference type="RefSeq" id="WP_145750313.1">
    <property type="nucleotide sequence ID" value="NZ_VITN01000006.1"/>
</dbReference>
<dbReference type="PANTHER" id="PTHR30288">
    <property type="entry name" value="FLAGELLAR CAP/ASSEMBLY PROTEIN FLID"/>
    <property type="match status" value="1"/>
</dbReference>
<sequence>MTSVSTIGSSTSSSSTASTSSSASSVTGLDYSALVAAAVAAKEAPADTIDSEISDNESKISAYENFQTLLNTLATAAEALSNPVDSASTNLFSERTAYLSGGSSSVSADDMLGVSVDDGTATGTHTVVIKQLATAEKLGSGTQTSQTGALNLSGTFSLGLADGSTATISVASTDSLKDIAAAINKQTSSTDISASIIQVSDGAYELVLTANDTGKAIEFSNDDSGILTSLGVTNSDGSYADELTAAQGSEIEVDGIDIQRTSNVISDVLSGVTLDLYSSDYDSGTGTGSTITMELTANLSAIKSGISTFVTAYNAVRNFISTQQATATDGSPASSAVLFADSQVRSISTALQNALNLTDGTYSISSLGLSFNSDNTLAIDSTTLDSALSDNLDDLETLLGFNYSTSSTELSMLRSPDSTDSLNFNLDITMNEDGSIASAGVGGDTSLFTISGTRIIGKDGTAYAGMTLVYLGSQNQTVSVSTSSGLADLIYNTSDNAGDTDSGTLQNQIDTLTDYDTDLTSKADDIRSQAEAYGTQLATYYAQLEAQAQTAATLLKTLKAYSDASNSNS</sequence>
<keyword evidence="5" id="KW-0964">Secreted</keyword>
<comment type="subunit">
    <text evidence="2 5">Homopentamer.</text>
</comment>
<keyword evidence="9" id="KW-0969">Cilium</keyword>